<reference evidence="3 4" key="1">
    <citation type="submission" date="2020-02" db="EMBL/GenBank/DDBJ databases">
        <authorList>
            <person name="Kociolek L.K."/>
            <person name="Ozer E.A."/>
        </authorList>
    </citation>
    <scope>NUCLEOTIDE SEQUENCE [LARGE SCALE GENOMIC DNA]</scope>
    <source>
        <strain evidence="3 4">ATCC 14501</strain>
    </source>
</reference>
<evidence type="ECO:0000313" key="5">
    <source>
        <dbReference type="Proteomes" id="UP001203972"/>
    </source>
</evidence>
<dbReference type="AlphaFoldDB" id="A0AAP2UNY0"/>
<dbReference type="Proteomes" id="UP001203972">
    <property type="component" value="Unassembled WGS sequence"/>
</dbReference>
<reference evidence="2" key="2">
    <citation type="journal article" date="2022" name="Clin. Infect. Dis.">
        <title>Association between Clostridium innocuum and antibiotic-associated diarrhea in adults and children: A cross-sectional study and comparative genomics analysis.</title>
        <authorList>
            <person name="Cherny K.E."/>
            <person name="Muscat E.B."/>
            <person name="Balaji A."/>
            <person name="Mukherjee J."/>
            <person name="Ozer E.A."/>
            <person name="Angarone M.P."/>
            <person name="Hauser A.R."/>
            <person name="Sichel J.S."/>
            <person name="Amponsah E."/>
            <person name="Kociolek L.K."/>
        </authorList>
    </citation>
    <scope>NUCLEOTIDE SEQUENCE</scope>
    <source>
        <strain evidence="2">NU1-AC-029v</strain>
    </source>
</reference>
<feature type="region of interest" description="Disordered" evidence="1">
    <location>
        <begin position="1"/>
        <end position="48"/>
    </location>
</feature>
<evidence type="ECO:0000313" key="2">
    <source>
        <dbReference type="EMBL" id="MCR0232919.1"/>
    </source>
</evidence>
<dbReference type="EMBL" id="CP048838">
    <property type="protein sequence ID" value="QJA01971.1"/>
    <property type="molecule type" value="Genomic_DNA"/>
</dbReference>
<dbReference type="EMBL" id="JAKTMA010000013">
    <property type="protein sequence ID" value="MCR0232919.1"/>
    <property type="molecule type" value="Genomic_DNA"/>
</dbReference>
<accession>A0AAP2UNY0</accession>
<gene>
    <name evidence="3" type="ORF">G4D54_05795</name>
    <name evidence="2" type="ORF">MKC95_09075</name>
</gene>
<organism evidence="2 5">
    <name type="scientific">Clostridium innocuum</name>
    <dbReference type="NCBI Taxonomy" id="1522"/>
    <lineage>
        <taxon>Bacteria</taxon>
        <taxon>Bacillati</taxon>
        <taxon>Bacillota</taxon>
        <taxon>Clostridia</taxon>
        <taxon>Eubacteriales</taxon>
        <taxon>Clostridiaceae</taxon>
        <taxon>Clostridium</taxon>
    </lineage>
</organism>
<sequence length="48" mass="5361">MADKKKKSTAELLEQARKAKQKPRTKALEKTLGKGKNSAKFNKVNFNG</sequence>
<name>A0AAP2UNY0_CLOIN</name>
<dbReference type="GeneID" id="61925030"/>
<dbReference type="Proteomes" id="UP000503330">
    <property type="component" value="Chromosome"/>
</dbReference>
<protein>
    <submittedName>
        <fullName evidence="2">Uncharacterized protein</fullName>
    </submittedName>
</protein>
<evidence type="ECO:0000313" key="4">
    <source>
        <dbReference type="Proteomes" id="UP000503330"/>
    </source>
</evidence>
<evidence type="ECO:0000313" key="3">
    <source>
        <dbReference type="EMBL" id="QJA01971.1"/>
    </source>
</evidence>
<proteinExistence type="predicted"/>
<evidence type="ECO:0000256" key="1">
    <source>
        <dbReference type="SAM" id="MobiDB-lite"/>
    </source>
</evidence>
<dbReference type="RefSeq" id="WP_002608108.1">
    <property type="nucleotide sequence ID" value="NZ_AP025565.1"/>
</dbReference>